<dbReference type="InterPro" id="IPR041739">
    <property type="entry name" value="G5K_ProB"/>
</dbReference>
<dbReference type="Gene3D" id="3.40.1160.10">
    <property type="entry name" value="Acetylglutamate kinase-like"/>
    <property type="match status" value="2"/>
</dbReference>
<evidence type="ECO:0000256" key="2">
    <source>
        <dbReference type="ARBA" id="ARBA00022605"/>
    </source>
</evidence>
<comment type="catalytic activity">
    <reaction evidence="8">
        <text>L-glutamate + ATP = L-glutamyl 5-phosphate + ADP</text>
        <dbReference type="Rhea" id="RHEA:14877"/>
        <dbReference type="ChEBI" id="CHEBI:29985"/>
        <dbReference type="ChEBI" id="CHEBI:30616"/>
        <dbReference type="ChEBI" id="CHEBI:58274"/>
        <dbReference type="ChEBI" id="CHEBI:456216"/>
        <dbReference type="EC" id="2.7.2.11"/>
    </reaction>
</comment>
<dbReference type="Gene3D" id="2.30.130.10">
    <property type="entry name" value="PUA domain"/>
    <property type="match status" value="1"/>
</dbReference>
<keyword evidence="4 8" id="KW-0808">Transferase</keyword>
<dbReference type="FunFam" id="3.40.1160.10:FF:000018">
    <property type="entry name" value="Glutamate 5-kinase"/>
    <property type="match status" value="1"/>
</dbReference>
<evidence type="ECO:0000256" key="1">
    <source>
        <dbReference type="ARBA" id="ARBA00022490"/>
    </source>
</evidence>
<keyword evidence="6 8" id="KW-0418">Kinase</keyword>
<proteinExistence type="inferred from homology"/>
<feature type="binding site" evidence="8">
    <location>
        <position position="143"/>
    </location>
    <ligand>
        <name>substrate</name>
    </ligand>
</feature>
<evidence type="ECO:0000256" key="4">
    <source>
        <dbReference type="ARBA" id="ARBA00022679"/>
    </source>
</evidence>
<dbReference type="KEGG" id="hprf:HLPR_24010"/>
<dbReference type="InterPro" id="IPR011529">
    <property type="entry name" value="Glu_5kinase"/>
</dbReference>
<dbReference type="NCBIfam" id="TIGR01027">
    <property type="entry name" value="proB"/>
    <property type="match status" value="1"/>
</dbReference>
<evidence type="ECO:0000256" key="7">
    <source>
        <dbReference type="ARBA" id="ARBA00022840"/>
    </source>
</evidence>
<dbReference type="InterPro" id="IPR019797">
    <property type="entry name" value="Glutamate_5-kinase_CS"/>
</dbReference>
<evidence type="ECO:0000256" key="3">
    <source>
        <dbReference type="ARBA" id="ARBA00022650"/>
    </source>
</evidence>
<dbReference type="Proteomes" id="UP001321786">
    <property type="component" value="Chromosome"/>
</dbReference>
<dbReference type="GO" id="GO:0055129">
    <property type="term" value="P:L-proline biosynthetic process"/>
    <property type="evidence" value="ECO:0007669"/>
    <property type="project" value="UniProtKB-UniRule"/>
</dbReference>
<comment type="function">
    <text evidence="8">Catalyzes the transfer of a phosphate group to glutamate to form L-glutamate 5-phosphate.</text>
</comment>
<dbReference type="GO" id="GO:0005829">
    <property type="term" value="C:cytosol"/>
    <property type="evidence" value="ECO:0007669"/>
    <property type="project" value="TreeGrafter"/>
</dbReference>
<dbReference type="PRINTS" id="PR00474">
    <property type="entry name" value="GLU5KINASE"/>
</dbReference>
<dbReference type="SUPFAM" id="SSF88697">
    <property type="entry name" value="PUA domain-like"/>
    <property type="match status" value="1"/>
</dbReference>
<dbReference type="RefSeq" id="WP_338535671.1">
    <property type="nucleotide sequence ID" value="NZ_AP028654.1"/>
</dbReference>
<dbReference type="PANTHER" id="PTHR43654:SF1">
    <property type="entry name" value="ISOPENTENYL PHOSPHATE KINASE"/>
    <property type="match status" value="1"/>
</dbReference>
<dbReference type="GO" id="GO:0004349">
    <property type="term" value="F:glutamate 5-kinase activity"/>
    <property type="evidence" value="ECO:0007669"/>
    <property type="project" value="UniProtKB-UniRule"/>
</dbReference>
<dbReference type="InterPro" id="IPR036393">
    <property type="entry name" value="AceGlu_kinase-like_sf"/>
</dbReference>
<dbReference type="InterPro" id="IPR001057">
    <property type="entry name" value="Glu/AcGlu_kinase"/>
</dbReference>
<dbReference type="Pfam" id="PF00696">
    <property type="entry name" value="AA_kinase"/>
    <property type="match status" value="1"/>
</dbReference>
<dbReference type="SMART" id="SM00359">
    <property type="entry name" value="PUA"/>
    <property type="match status" value="1"/>
</dbReference>
<dbReference type="PIRSF" id="PIRSF000729">
    <property type="entry name" value="GK"/>
    <property type="match status" value="1"/>
</dbReference>
<keyword evidence="2 8" id="KW-0028">Amino-acid biosynthesis</keyword>
<name>A0AAU9EUF7_9FIRM</name>
<dbReference type="PROSITE" id="PS00902">
    <property type="entry name" value="GLUTAMATE_5_KINASE"/>
    <property type="match status" value="1"/>
</dbReference>
<dbReference type="InterPro" id="IPR036974">
    <property type="entry name" value="PUA_sf"/>
</dbReference>
<organism evidence="10 11">
    <name type="scientific">Helicovermis profundi</name>
    <dbReference type="NCBI Taxonomy" id="3065157"/>
    <lineage>
        <taxon>Bacteria</taxon>
        <taxon>Bacillati</taxon>
        <taxon>Bacillota</taxon>
        <taxon>Clostridia</taxon>
        <taxon>Helicovermis</taxon>
    </lineage>
</organism>
<dbReference type="Pfam" id="PF01472">
    <property type="entry name" value="PUA"/>
    <property type="match status" value="1"/>
</dbReference>
<accession>A0AAU9EUF7</accession>
<keyword evidence="5 8" id="KW-0547">Nucleotide-binding</keyword>
<feature type="binding site" evidence="8">
    <location>
        <begin position="217"/>
        <end position="223"/>
    </location>
    <ligand>
        <name>ATP</name>
        <dbReference type="ChEBI" id="CHEBI:30616"/>
    </ligand>
</feature>
<keyword evidence="3 8" id="KW-0641">Proline biosynthesis</keyword>
<dbReference type="PROSITE" id="PS50890">
    <property type="entry name" value="PUA"/>
    <property type="match status" value="1"/>
</dbReference>
<evidence type="ECO:0000256" key="5">
    <source>
        <dbReference type="ARBA" id="ARBA00022741"/>
    </source>
</evidence>
<dbReference type="EMBL" id="AP028654">
    <property type="protein sequence ID" value="BEP30070.1"/>
    <property type="molecule type" value="Genomic_DNA"/>
</dbReference>
<dbReference type="InterPro" id="IPR015947">
    <property type="entry name" value="PUA-like_sf"/>
</dbReference>
<dbReference type="AlphaFoldDB" id="A0AAU9EUF7"/>
<feature type="domain" description="PUA" evidence="9">
    <location>
        <begin position="281"/>
        <end position="363"/>
    </location>
</feature>
<dbReference type="InterPro" id="IPR002478">
    <property type="entry name" value="PUA"/>
</dbReference>
<dbReference type="SUPFAM" id="SSF53633">
    <property type="entry name" value="Carbamate kinase-like"/>
    <property type="match status" value="1"/>
</dbReference>
<dbReference type="InterPro" id="IPR001048">
    <property type="entry name" value="Asp/Glu/Uridylate_kinase"/>
</dbReference>
<dbReference type="GO" id="GO:0003723">
    <property type="term" value="F:RNA binding"/>
    <property type="evidence" value="ECO:0007669"/>
    <property type="project" value="InterPro"/>
</dbReference>
<comment type="subcellular location">
    <subcellularLocation>
        <location evidence="8">Cytoplasm</location>
    </subcellularLocation>
</comment>
<feature type="binding site" evidence="8">
    <location>
        <position position="155"/>
    </location>
    <ligand>
        <name>substrate</name>
    </ligand>
</feature>
<dbReference type="HAMAP" id="MF_00456">
    <property type="entry name" value="ProB"/>
    <property type="match status" value="1"/>
</dbReference>
<evidence type="ECO:0000313" key="11">
    <source>
        <dbReference type="Proteomes" id="UP001321786"/>
    </source>
</evidence>
<dbReference type="PANTHER" id="PTHR43654">
    <property type="entry name" value="GLUTAMATE 5-KINASE"/>
    <property type="match status" value="1"/>
</dbReference>
<gene>
    <name evidence="8 10" type="primary">proB</name>
    <name evidence="10" type="ORF">HLPR_24010</name>
</gene>
<reference evidence="10 11" key="1">
    <citation type="submission" date="2023-08" db="EMBL/GenBank/DDBJ databases">
        <title>Helicovermis profunda gen. nov., sp. nov., a novel mesophilic, fermentative bacterium within the Bacillota from a deep-sea hydrothermal vent chimney.</title>
        <authorList>
            <person name="Miyazaki U."/>
            <person name="Mizutani D."/>
            <person name="Hashimoto Y."/>
            <person name="Tame A."/>
            <person name="Sawayama S."/>
            <person name="Miyazaki J."/>
            <person name="Takai K."/>
            <person name="Nakagawa S."/>
        </authorList>
    </citation>
    <scope>NUCLEOTIDE SEQUENCE [LARGE SCALE GENOMIC DNA]</scope>
    <source>
        <strain evidence="10 11">S502</strain>
    </source>
</reference>
<evidence type="ECO:0000259" key="9">
    <source>
        <dbReference type="SMART" id="SM00359"/>
    </source>
</evidence>
<comment type="similarity">
    <text evidence="8">Belongs to the glutamate 5-kinase family.</text>
</comment>
<sequence length="371" mass="40697">MNRKENIKKVKRLVIKLGTSTLTYDNGLLNYSRIEQLVRNIADISNRGIEVTLVSSGAIAAGFGKMGFTEKPKNLPDKQASAAIGQVALLHIYQKLFLEYNKTIGQILLNSEDMSNRKRFLNAKNTFLSLFQHKIIPIINENDAVVVEEIKVGDNDSLSAMVSSLIEADLLIILSDIDGLYTDNPRKNINAKLIEVVPEINDKVLALANGEGTNLGTGGMDTKLKAGKIVNSYGADMIIANGSSENVLIDIMNGKNIGTIFLGRDKKISNKKNWISYTSSGEIIIDTGASIAIKNRKSLLASGIKDVRSEFDKGDSVKIIDECNNIVGYGIINYSSYEVNIIKGHNSNQIERLIGHSDYEEVIHANNLVII</sequence>
<dbReference type="EC" id="2.7.2.11" evidence="8"/>
<dbReference type="CDD" id="cd04242">
    <property type="entry name" value="AAK_G5K_ProB"/>
    <property type="match status" value="1"/>
</dbReference>
<comment type="pathway">
    <text evidence="8">Amino-acid biosynthesis; L-proline biosynthesis; L-glutamate 5-semialdehyde from L-glutamate: step 1/2.</text>
</comment>
<dbReference type="InterPro" id="IPR005715">
    <property type="entry name" value="Glu_5kinase/COase_Synthase"/>
</dbReference>
<evidence type="ECO:0000313" key="10">
    <source>
        <dbReference type="EMBL" id="BEP30070.1"/>
    </source>
</evidence>
<keyword evidence="1 8" id="KW-0963">Cytoplasm</keyword>
<dbReference type="CDD" id="cd21157">
    <property type="entry name" value="PUA_G5K"/>
    <property type="match status" value="1"/>
</dbReference>
<evidence type="ECO:0000256" key="8">
    <source>
        <dbReference type="HAMAP-Rule" id="MF_00456"/>
    </source>
</evidence>
<keyword evidence="11" id="KW-1185">Reference proteome</keyword>
<evidence type="ECO:0000256" key="6">
    <source>
        <dbReference type="ARBA" id="ARBA00022777"/>
    </source>
</evidence>
<feature type="binding site" evidence="8">
    <location>
        <position position="16"/>
    </location>
    <ligand>
        <name>ATP</name>
        <dbReference type="ChEBI" id="CHEBI:30616"/>
    </ligand>
</feature>
<protein>
    <recommendedName>
        <fullName evidence="8">Glutamate 5-kinase</fullName>
        <ecNumber evidence="8">2.7.2.11</ecNumber>
    </recommendedName>
    <alternativeName>
        <fullName evidence="8">Gamma-glutamyl kinase</fullName>
        <shortName evidence="8">GK</shortName>
    </alternativeName>
</protein>
<feature type="binding site" evidence="8">
    <location>
        <begin position="175"/>
        <end position="176"/>
    </location>
    <ligand>
        <name>ATP</name>
        <dbReference type="ChEBI" id="CHEBI:30616"/>
    </ligand>
</feature>
<feature type="binding site" evidence="8">
    <location>
        <position position="56"/>
    </location>
    <ligand>
        <name>substrate</name>
    </ligand>
</feature>
<dbReference type="GO" id="GO:0005524">
    <property type="term" value="F:ATP binding"/>
    <property type="evidence" value="ECO:0007669"/>
    <property type="project" value="UniProtKB-KW"/>
</dbReference>
<keyword evidence="7 8" id="KW-0067">ATP-binding</keyword>